<dbReference type="Proteomes" id="UP000006056">
    <property type="component" value="Chromosome"/>
</dbReference>
<evidence type="ECO:0000313" key="4">
    <source>
        <dbReference type="Proteomes" id="UP000006056"/>
    </source>
</evidence>
<evidence type="ECO:0000256" key="2">
    <source>
        <dbReference type="SAM" id="SignalP"/>
    </source>
</evidence>
<keyword evidence="2" id="KW-0732">Signal</keyword>
<name>I3ZBC1_TERRK</name>
<dbReference type="PANTHER" id="PTHR31005:SF8">
    <property type="entry name" value="DUF4139 DOMAIN-CONTAINING PROTEIN"/>
    <property type="match status" value="1"/>
</dbReference>
<organism evidence="3 4">
    <name type="scientific">Terriglobus roseus (strain DSM 18391 / NRRL B-41598 / KBS 63)</name>
    <dbReference type="NCBI Taxonomy" id="926566"/>
    <lineage>
        <taxon>Bacteria</taxon>
        <taxon>Pseudomonadati</taxon>
        <taxon>Acidobacteriota</taxon>
        <taxon>Terriglobia</taxon>
        <taxon>Terriglobales</taxon>
        <taxon>Acidobacteriaceae</taxon>
        <taxon>Terriglobus</taxon>
    </lineage>
</organism>
<dbReference type="KEGG" id="trs:Terro_0188"/>
<accession>I3ZBC1</accession>
<dbReference type="EMBL" id="CP003379">
    <property type="protein sequence ID" value="AFL86539.1"/>
    <property type="molecule type" value="Genomic_DNA"/>
</dbReference>
<dbReference type="STRING" id="926566.Terro_0188"/>
<reference evidence="3 4" key="1">
    <citation type="submission" date="2012-06" db="EMBL/GenBank/DDBJ databases">
        <title>Complete genome of Terriglobus roseus DSM 18391.</title>
        <authorList>
            <consortium name="US DOE Joint Genome Institute (JGI-PGF)"/>
            <person name="Lucas S."/>
            <person name="Copeland A."/>
            <person name="Lapidus A."/>
            <person name="Glavina del Rio T."/>
            <person name="Dalin E."/>
            <person name="Tice H."/>
            <person name="Bruce D."/>
            <person name="Goodwin L."/>
            <person name="Pitluck S."/>
            <person name="Peters L."/>
            <person name="Mikhailova N."/>
            <person name="Munk A.C.C."/>
            <person name="Kyrpides N."/>
            <person name="Mavromatis K."/>
            <person name="Ivanova N."/>
            <person name="Brettin T."/>
            <person name="Detter J.C."/>
            <person name="Han C."/>
            <person name="Larimer F."/>
            <person name="Land M."/>
            <person name="Hauser L."/>
            <person name="Markowitz V."/>
            <person name="Cheng J.-F."/>
            <person name="Hugenholtz P."/>
            <person name="Woyke T."/>
            <person name="Wu D."/>
            <person name="Brambilla E."/>
            <person name="Klenk H.-P."/>
            <person name="Eisen J.A."/>
        </authorList>
    </citation>
    <scope>NUCLEOTIDE SEQUENCE [LARGE SCALE GENOMIC DNA]</scope>
    <source>
        <strain evidence="4">DSM 18391 / NRRL B-41598 / KBS 63</strain>
    </source>
</reference>
<sequence length="740" mass="79347">MTRTLPLPLAAVLMAFPLVLTAQPSRPSAARATSQGRPETPASLPIRRVALYKNGVGFFEHIGSVSGDGRVTIDFTTAQLNDVLQTLTAVDLGGGRIAGAGYNSTTPVEQQMRSLPLSLGADPTAADFYTAIRGARVEVTGLGAAVTGRILNVELRSTPSRKDNGEASPVVEHHFLTVISDAGTVHTFELNAKTSVRMLDVTLHNDVNRYLQILADNHKDGLRHLTLSDNGSGTREVRVSYISEVPVWKSTYRILFDNRAGTGPKQATLQGWAVVDNTVGADWNNVQLSLIAGAPQSFIQPISQPYYSRRPEIGLPQEAQLNPQTHEGGEPADALVSPSRVAGVVGAGMGSAGGAAGGIMGGVGVAAEQSAVPPVPMNGRNLRSQALAAPAAIAYEDSAAASIAARTTTTSGFDDFFEYKLTEPVTIAKNQSALVPILQTRVDVDPVTLFSANDRTALRALWIKNTSNLTLDRGSFSILESGNFSGQGLLEPIHPGERRLLSYATDTAVRVTRESPAGARANRSRRVQQITVSNGILTEKAGEVEEVEYQVHNAASESRAVIVEAPRLPGWDLDSELKPEETTPTVYRFRVVTAPNQTVRLRVGQRHTLYTRYGVATVDAGQIEALLKTDGNPPSVVAALRPVLTAKRHLAEVDRKIAANDSATNILINDQNRLRQNLAALKGSAEERSLVKRYTQELNTQEDTLNTLKTQLAALQTEQQTVREELNAAVTALQVSADMP</sequence>
<dbReference type="RefSeq" id="WP_014784108.1">
    <property type="nucleotide sequence ID" value="NC_018014.1"/>
</dbReference>
<feature type="chain" id="PRO_5003683780" evidence="2">
    <location>
        <begin position="23"/>
        <end position="740"/>
    </location>
</feature>
<evidence type="ECO:0000313" key="3">
    <source>
        <dbReference type="EMBL" id="AFL86539.1"/>
    </source>
</evidence>
<dbReference type="eggNOG" id="COG5316">
    <property type="taxonomic scope" value="Bacteria"/>
</dbReference>
<feature type="coiled-coil region" evidence="1">
    <location>
        <begin position="691"/>
        <end position="725"/>
    </location>
</feature>
<protein>
    <submittedName>
        <fullName evidence="3">Uncharacterized protein</fullName>
    </submittedName>
</protein>
<evidence type="ECO:0000256" key="1">
    <source>
        <dbReference type="SAM" id="Coils"/>
    </source>
</evidence>
<dbReference type="AlphaFoldDB" id="I3ZBC1"/>
<keyword evidence="4" id="KW-1185">Reference proteome</keyword>
<gene>
    <name evidence="3" type="ordered locus">Terro_0188</name>
</gene>
<keyword evidence="1" id="KW-0175">Coiled coil</keyword>
<dbReference type="OrthoDB" id="580912at2"/>
<dbReference type="HOGENOM" id="CLU_025153_0_0_0"/>
<dbReference type="InterPro" id="IPR011935">
    <property type="entry name" value="CHP02231"/>
</dbReference>
<dbReference type="PANTHER" id="PTHR31005">
    <property type="entry name" value="DUF4139 DOMAIN-CONTAINING PROTEIN"/>
    <property type="match status" value="1"/>
</dbReference>
<proteinExistence type="predicted"/>
<feature type="signal peptide" evidence="2">
    <location>
        <begin position="1"/>
        <end position="22"/>
    </location>
</feature>